<evidence type="ECO:0000313" key="1">
    <source>
        <dbReference type="EMBL" id="MBK8522649.1"/>
    </source>
</evidence>
<dbReference type="Proteomes" id="UP000886689">
    <property type="component" value="Unassembled WGS sequence"/>
</dbReference>
<organism evidence="1 2">
    <name type="scientific">Candidatus Proximibacter danicus</name>
    <dbReference type="NCBI Taxonomy" id="2954365"/>
    <lineage>
        <taxon>Bacteria</taxon>
        <taxon>Pseudomonadati</taxon>
        <taxon>Pseudomonadota</taxon>
        <taxon>Betaproteobacteria</taxon>
        <taxon>Candidatus Proximibacter</taxon>
    </lineage>
</organism>
<accession>A0A9D7JXN7</accession>
<gene>
    <name evidence="1" type="ORF">IPL58_00040</name>
</gene>
<dbReference type="PIRSF" id="PIRSF032131">
    <property type="entry name" value="UCP032131"/>
    <property type="match status" value="1"/>
</dbReference>
<dbReference type="AlphaFoldDB" id="A0A9D7JXN7"/>
<reference evidence="1" key="1">
    <citation type="submission" date="2020-10" db="EMBL/GenBank/DDBJ databases">
        <title>Connecting structure to function with the recovery of over 1000 high-quality activated sludge metagenome-assembled genomes encoding full-length rRNA genes using long-read sequencing.</title>
        <authorList>
            <person name="Singleton C.M."/>
            <person name="Petriglieri F."/>
            <person name="Kristensen J.M."/>
            <person name="Kirkegaard R.H."/>
            <person name="Michaelsen T.Y."/>
            <person name="Andersen M.H."/>
            <person name="Karst S.M."/>
            <person name="Dueholm M.S."/>
            <person name="Nielsen P.H."/>
            <person name="Albertsen M."/>
        </authorList>
    </citation>
    <scope>NUCLEOTIDE SEQUENCE</scope>
    <source>
        <strain evidence="1">Hirt_18-Q3-R61-65_BATAC.395</strain>
    </source>
</reference>
<dbReference type="Pfam" id="PF06676">
    <property type="entry name" value="DUF1178"/>
    <property type="match status" value="1"/>
</dbReference>
<comment type="caution">
    <text evidence="1">The sequence shown here is derived from an EMBL/GenBank/DDBJ whole genome shotgun (WGS) entry which is preliminary data.</text>
</comment>
<name>A0A9D7JXN7_9PROT</name>
<proteinExistence type="predicted"/>
<dbReference type="EMBL" id="JADJUC010000001">
    <property type="protein sequence ID" value="MBK8522649.1"/>
    <property type="molecule type" value="Genomic_DNA"/>
</dbReference>
<dbReference type="InterPro" id="IPR009562">
    <property type="entry name" value="DUF1178"/>
</dbReference>
<sequence length="147" mass="16005">MIIFDLSCSDNHRFEGWFRSADDFGGQLERGLVSCPQCGSADIRRLPSVLHLGSVAPSPVVTDRKEAAQATVPTAPQLSALRAVVEEIASKAEDVGNQFADEARKIHYHEAPSRPIRGLATEDDCSALKDEGIDILHLPIVKPEDMN</sequence>
<protein>
    <submittedName>
        <fullName evidence="1">DUF1178 family protein</fullName>
    </submittedName>
</protein>
<evidence type="ECO:0000313" key="2">
    <source>
        <dbReference type="Proteomes" id="UP000886689"/>
    </source>
</evidence>